<dbReference type="AlphaFoldDB" id="A0A1G8GHA3"/>
<reference evidence="1" key="1">
    <citation type="submission" date="2016-10" db="EMBL/GenBank/DDBJ databases">
        <authorList>
            <person name="de Groot N.N."/>
        </authorList>
    </citation>
    <scope>NUCLEOTIDE SEQUENCE [LARGE SCALE GENOMIC DNA]</scope>
    <source>
        <strain evidence="1">CPCC 201354</strain>
    </source>
</reference>
<organism evidence="1 2">
    <name type="scientific">Sinosporangium album</name>
    <dbReference type="NCBI Taxonomy" id="504805"/>
    <lineage>
        <taxon>Bacteria</taxon>
        <taxon>Bacillati</taxon>
        <taxon>Actinomycetota</taxon>
        <taxon>Actinomycetes</taxon>
        <taxon>Streptosporangiales</taxon>
        <taxon>Streptosporangiaceae</taxon>
        <taxon>Sinosporangium</taxon>
    </lineage>
</organism>
<keyword evidence="2" id="KW-1185">Reference proteome</keyword>
<dbReference type="Proteomes" id="UP000198923">
    <property type="component" value="Unassembled WGS sequence"/>
</dbReference>
<protein>
    <submittedName>
        <fullName evidence="1">Uncharacterized protein</fullName>
    </submittedName>
</protein>
<dbReference type="RefSeq" id="WP_093173394.1">
    <property type="nucleotide sequence ID" value="NZ_FNCN01000027.1"/>
</dbReference>
<dbReference type="OrthoDB" id="3535216at2"/>
<name>A0A1G8GHA3_9ACTN</name>
<proteinExistence type="predicted"/>
<dbReference type="STRING" id="504805.SAMN05421505_12742"/>
<sequence>MAHDLRGPVIRQLAESGGPFHHWRGDDEDGGIWLFETVEGEGEHWAVRQIEIDPARVPHRYWWRHLEDRRGFLTDQAVEIWSLTQISAEAFEAVWRSQD</sequence>
<evidence type="ECO:0000313" key="2">
    <source>
        <dbReference type="Proteomes" id="UP000198923"/>
    </source>
</evidence>
<dbReference type="EMBL" id="FNCN01000027">
    <property type="protein sequence ID" value="SDH93758.1"/>
    <property type="molecule type" value="Genomic_DNA"/>
</dbReference>
<accession>A0A1G8GHA3</accession>
<evidence type="ECO:0000313" key="1">
    <source>
        <dbReference type="EMBL" id="SDH93758.1"/>
    </source>
</evidence>
<gene>
    <name evidence="1" type="ORF">SAMN05421505_12742</name>
</gene>